<dbReference type="PANTHER" id="PTHR43633">
    <property type="entry name" value="ALCOHOL DEHYDROGENASE YQHD"/>
    <property type="match status" value="1"/>
</dbReference>
<sequence length="387" mass="44047">MSNLYYAPTKLYIGSEEERVGEIIKEMGYKNILFVYGKSSIKKNGLYDKVVKSLKDNDLNFIEESGVEPNPKVEFVRNVLSKNYDIDFILAVGGGSVIDTAKSIAVSYNTNFDPWDFNSKKETPNTALPIGVILTIAAAGSEMSNSCVISNLSIEAKNGFNSDLVRPKFAIMNPVNTYTLPKYQTACGIVDIMMHTLERFITPYESDLADNFCIALLKTVYKWGLVAYNEPKNFQARREIMLASSFSHNGLMELARPMCFRAHQFEHVLSAVHDNIAHGAGLAVVWIAYAKYIYKNEIAFKRFLRLAYEVFNIEKTDNKEEDCYNGILKLQEFFKDLGMPQNMADLGVSKDELEDLSLRVSWNKTRVIEDVIPLTYKEMREIYELMF</sequence>
<evidence type="ECO:0000313" key="4">
    <source>
        <dbReference type="EMBL" id="RIA75701.1"/>
    </source>
</evidence>
<evidence type="ECO:0000259" key="2">
    <source>
        <dbReference type="Pfam" id="PF00465"/>
    </source>
</evidence>
<dbReference type="InterPro" id="IPR044731">
    <property type="entry name" value="BDH-like"/>
</dbReference>
<dbReference type="Gene3D" id="1.20.1090.10">
    <property type="entry name" value="Dehydroquinate synthase-like - alpha domain"/>
    <property type="match status" value="1"/>
</dbReference>
<evidence type="ECO:0000259" key="3">
    <source>
        <dbReference type="Pfam" id="PF25137"/>
    </source>
</evidence>
<dbReference type="GO" id="GO:1990002">
    <property type="term" value="F:methylglyoxal reductase (NADPH) (acetol producing) activity"/>
    <property type="evidence" value="ECO:0007669"/>
    <property type="project" value="TreeGrafter"/>
</dbReference>
<dbReference type="GO" id="GO:0008106">
    <property type="term" value="F:alcohol dehydrogenase (NADP+) activity"/>
    <property type="evidence" value="ECO:0007669"/>
    <property type="project" value="TreeGrafter"/>
</dbReference>
<organism evidence="4 5">
    <name type="scientific">Anaeroplasma bactoclasticum</name>
    <dbReference type="NCBI Taxonomy" id="2088"/>
    <lineage>
        <taxon>Bacteria</taxon>
        <taxon>Bacillati</taxon>
        <taxon>Mycoplasmatota</taxon>
        <taxon>Mollicutes</taxon>
        <taxon>Anaeroplasmatales</taxon>
        <taxon>Anaeroplasmataceae</taxon>
        <taxon>Anaeroplasma</taxon>
    </lineage>
</organism>
<reference evidence="4 5" key="1">
    <citation type="submission" date="2018-08" db="EMBL/GenBank/DDBJ databases">
        <title>Genomic Encyclopedia of Archaeal and Bacterial Type Strains, Phase II (KMG-II): from individual species to whole genera.</title>
        <authorList>
            <person name="Goeker M."/>
        </authorList>
    </citation>
    <scope>NUCLEOTIDE SEQUENCE [LARGE SCALE GENOMIC DNA]</scope>
    <source>
        <strain evidence="4 5">ATCC 27112</strain>
    </source>
</reference>
<dbReference type="OrthoDB" id="9804734at2"/>
<dbReference type="InterPro" id="IPR001670">
    <property type="entry name" value="ADH_Fe/GldA"/>
</dbReference>
<dbReference type="EMBL" id="QXEV01000013">
    <property type="protein sequence ID" value="RIA75701.1"/>
    <property type="molecule type" value="Genomic_DNA"/>
</dbReference>
<dbReference type="AlphaFoldDB" id="A0A397RZ71"/>
<dbReference type="InParanoid" id="A0A397RZ71"/>
<accession>A0A397RZ71</accession>
<protein>
    <submittedName>
        <fullName evidence="4">Uncharacterized protein</fullName>
    </submittedName>
</protein>
<dbReference type="GO" id="GO:1990362">
    <property type="term" value="F:butanol dehydrogenase (NAD+) activity"/>
    <property type="evidence" value="ECO:0007669"/>
    <property type="project" value="InterPro"/>
</dbReference>
<dbReference type="CDD" id="cd08187">
    <property type="entry name" value="BDH"/>
    <property type="match status" value="1"/>
</dbReference>
<proteinExistence type="predicted"/>
<feature type="domain" description="Fe-containing alcohol dehydrogenase-like C-terminal" evidence="3">
    <location>
        <begin position="185"/>
        <end position="384"/>
    </location>
</feature>
<dbReference type="Proteomes" id="UP000266506">
    <property type="component" value="Unassembled WGS sequence"/>
</dbReference>
<name>A0A397RZ71_9MOLU</name>
<dbReference type="InterPro" id="IPR056798">
    <property type="entry name" value="ADH_Fe_C"/>
</dbReference>
<dbReference type="SUPFAM" id="SSF56796">
    <property type="entry name" value="Dehydroquinate synthase-like"/>
    <property type="match status" value="1"/>
</dbReference>
<dbReference type="FunFam" id="3.40.50.1970:FF:000003">
    <property type="entry name" value="Alcohol dehydrogenase, iron-containing"/>
    <property type="match status" value="1"/>
</dbReference>
<keyword evidence="5" id="KW-1185">Reference proteome</keyword>
<dbReference type="Gene3D" id="3.40.50.1970">
    <property type="match status" value="1"/>
</dbReference>
<dbReference type="PANTHER" id="PTHR43633:SF1">
    <property type="entry name" value="ALCOHOL DEHYDROGENASE YQHD"/>
    <property type="match status" value="1"/>
</dbReference>
<gene>
    <name evidence="4" type="ORF">EI71_01270</name>
</gene>
<evidence type="ECO:0000313" key="5">
    <source>
        <dbReference type="Proteomes" id="UP000266506"/>
    </source>
</evidence>
<keyword evidence="1" id="KW-0560">Oxidoreductase</keyword>
<dbReference type="GO" id="GO:0046872">
    <property type="term" value="F:metal ion binding"/>
    <property type="evidence" value="ECO:0007669"/>
    <property type="project" value="InterPro"/>
</dbReference>
<comment type="caution">
    <text evidence="4">The sequence shown here is derived from an EMBL/GenBank/DDBJ whole genome shotgun (WGS) entry which is preliminary data.</text>
</comment>
<dbReference type="GO" id="GO:0005829">
    <property type="term" value="C:cytosol"/>
    <property type="evidence" value="ECO:0007669"/>
    <property type="project" value="TreeGrafter"/>
</dbReference>
<dbReference type="Pfam" id="PF00465">
    <property type="entry name" value="Fe-ADH"/>
    <property type="match status" value="1"/>
</dbReference>
<feature type="domain" description="Alcohol dehydrogenase iron-type/glycerol dehydrogenase GldA" evidence="2">
    <location>
        <begin position="8"/>
        <end position="174"/>
    </location>
</feature>
<dbReference type="Pfam" id="PF25137">
    <property type="entry name" value="ADH_Fe_C"/>
    <property type="match status" value="1"/>
</dbReference>
<evidence type="ECO:0000256" key="1">
    <source>
        <dbReference type="ARBA" id="ARBA00023002"/>
    </source>
</evidence>
<dbReference type="RefSeq" id="WP_119016399.1">
    <property type="nucleotide sequence ID" value="NZ_QXEV01000013.1"/>
</dbReference>